<proteinExistence type="predicted"/>
<dbReference type="InterPro" id="IPR021109">
    <property type="entry name" value="Peptidase_aspartic_dom_sf"/>
</dbReference>
<accession>A0ABQ5HET4</accession>
<evidence type="ECO:0000313" key="1">
    <source>
        <dbReference type="EMBL" id="GJT86215.1"/>
    </source>
</evidence>
<dbReference type="Gene3D" id="2.40.70.10">
    <property type="entry name" value="Acid Proteases"/>
    <property type="match status" value="1"/>
</dbReference>
<dbReference type="Proteomes" id="UP001151760">
    <property type="component" value="Unassembled WGS sequence"/>
</dbReference>
<comment type="caution">
    <text evidence="1">The sequence shown here is derived from an EMBL/GenBank/DDBJ whole genome shotgun (WGS) entry which is preliminary data.</text>
</comment>
<name>A0ABQ5HET4_9ASTR</name>
<reference evidence="1" key="1">
    <citation type="journal article" date="2022" name="Int. J. Mol. Sci.">
        <title>Draft Genome of Tanacetum Coccineum: Genomic Comparison of Closely Related Tanacetum-Family Plants.</title>
        <authorList>
            <person name="Yamashiro T."/>
            <person name="Shiraishi A."/>
            <person name="Nakayama K."/>
            <person name="Satake H."/>
        </authorList>
    </citation>
    <scope>NUCLEOTIDE SEQUENCE</scope>
</reference>
<dbReference type="PANTHER" id="PTHR33067">
    <property type="entry name" value="RNA-DIRECTED DNA POLYMERASE-RELATED"/>
    <property type="match status" value="1"/>
</dbReference>
<evidence type="ECO:0000313" key="2">
    <source>
        <dbReference type="Proteomes" id="UP001151760"/>
    </source>
</evidence>
<protein>
    <submittedName>
        <fullName evidence="1">Homeodomain-like protein</fullName>
    </submittedName>
</protein>
<dbReference type="EMBL" id="BQNB010019525">
    <property type="protein sequence ID" value="GJT86215.1"/>
    <property type="molecule type" value="Genomic_DNA"/>
</dbReference>
<organism evidence="1 2">
    <name type="scientific">Tanacetum coccineum</name>
    <dbReference type="NCBI Taxonomy" id="301880"/>
    <lineage>
        <taxon>Eukaryota</taxon>
        <taxon>Viridiplantae</taxon>
        <taxon>Streptophyta</taxon>
        <taxon>Embryophyta</taxon>
        <taxon>Tracheophyta</taxon>
        <taxon>Spermatophyta</taxon>
        <taxon>Magnoliopsida</taxon>
        <taxon>eudicotyledons</taxon>
        <taxon>Gunneridae</taxon>
        <taxon>Pentapetalae</taxon>
        <taxon>asterids</taxon>
        <taxon>campanulids</taxon>
        <taxon>Asterales</taxon>
        <taxon>Asteraceae</taxon>
        <taxon>Asteroideae</taxon>
        <taxon>Anthemideae</taxon>
        <taxon>Anthemidinae</taxon>
        <taxon>Tanacetum</taxon>
    </lineage>
</organism>
<reference evidence="1" key="2">
    <citation type="submission" date="2022-01" db="EMBL/GenBank/DDBJ databases">
        <authorList>
            <person name="Yamashiro T."/>
            <person name="Shiraishi A."/>
            <person name="Satake H."/>
            <person name="Nakayama K."/>
        </authorList>
    </citation>
    <scope>NUCLEOTIDE SEQUENCE</scope>
</reference>
<sequence length="315" mass="36123">MVIEMADRSMQSPKGIVENVLVKINKFIFLVDFIILDIIEDDKVPIILGRPMLATAHARIDVFARLNDDSSEMFSNPNSSSSISVDDFVDMDDVWDNLDYRDLTNEATKFPVKPEFLSSSNRIHLHGPYNLQITCKIGFVNFDPYIEPQSPFNIMSRKAYNSIMKHELVYTGNNMVGFATNLHVFVGGHQFLIDFIILENINEFVEKGLTEVLFGQPFKEHVGIVDDRVNRVLWFKIKDDKTIFNMPRAGKKIGKLTVRQHNTMGPILKISDEDKSRGIHHPYQKIKGFYQGCLELGEEYKHDQEAIDWVKGHAT</sequence>
<gene>
    <name evidence="1" type="ORF">Tco_1067932</name>
</gene>
<dbReference type="PANTHER" id="PTHR33067:SF9">
    <property type="entry name" value="RNA-DIRECTED DNA POLYMERASE"/>
    <property type="match status" value="1"/>
</dbReference>
<keyword evidence="2" id="KW-1185">Reference proteome</keyword>